<reference evidence="1 2" key="1">
    <citation type="journal article" date="2011" name="J. Bacteriol.">
        <title>Complete genome sequence of Algoriphagus sp. PR1, bacterial prey of a colony-forming choanoflagellate.</title>
        <authorList>
            <person name="Alegado R.A."/>
            <person name="Ferriera S."/>
            <person name="Nusbaum C."/>
            <person name="Young S.K."/>
            <person name="Zeng Q."/>
            <person name="Imamovic A."/>
            <person name="Fairclough S.R."/>
            <person name="King N."/>
        </authorList>
    </citation>
    <scope>NUCLEOTIDE SEQUENCE [LARGE SCALE GENOMIC DNA]</scope>
    <source>
        <strain evidence="1 2">PR1</strain>
    </source>
</reference>
<gene>
    <name evidence="1" type="ORF">ALPR1_14434</name>
</gene>
<dbReference type="Proteomes" id="UP000003919">
    <property type="component" value="Unassembled WGS sequence"/>
</dbReference>
<dbReference type="STRING" id="388413.ALPR1_14434"/>
<name>A3I038_9BACT</name>
<dbReference type="EMBL" id="AAXU02000001">
    <property type="protein sequence ID" value="EAZ79834.1"/>
    <property type="molecule type" value="Genomic_DNA"/>
</dbReference>
<keyword evidence="2" id="KW-1185">Reference proteome</keyword>
<dbReference type="AlphaFoldDB" id="A3I038"/>
<evidence type="ECO:0000313" key="2">
    <source>
        <dbReference type="Proteomes" id="UP000003919"/>
    </source>
</evidence>
<dbReference type="PROSITE" id="PS51257">
    <property type="entry name" value="PROKAR_LIPOPROTEIN"/>
    <property type="match status" value="1"/>
</dbReference>
<sequence length="130" mass="14184">MKARKSLQKSHWAVLVTISTFLMISISCSSESEDQLPVPMPVEDKCEDSNVSLVDDIFPTLQQNCAISGCHVEGTGRVDFTIKENIIQVATQIRTNTESGFMPPASSGLSLTTAEKEEIFCWVSSGAKNN</sequence>
<organism evidence="1 2">
    <name type="scientific">Algoriphagus machipongonensis</name>
    <dbReference type="NCBI Taxonomy" id="388413"/>
    <lineage>
        <taxon>Bacteria</taxon>
        <taxon>Pseudomonadati</taxon>
        <taxon>Bacteroidota</taxon>
        <taxon>Cytophagia</taxon>
        <taxon>Cytophagales</taxon>
        <taxon>Cyclobacteriaceae</taxon>
        <taxon>Algoriphagus</taxon>
    </lineage>
</organism>
<dbReference type="RefSeq" id="WP_008201539.1">
    <property type="nucleotide sequence ID" value="NZ_CM001023.1"/>
</dbReference>
<comment type="caution">
    <text evidence="1">The sequence shown here is derived from an EMBL/GenBank/DDBJ whole genome shotgun (WGS) entry which is preliminary data.</text>
</comment>
<protein>
    <submittedName>
        <fullName evidence="1">2-polyprenyl-6-methoxyphenol 4-hydroxylase</fullName>
    </submittedName>
</protein>
<evidence type="ECO:0000313" key="1">
    <source>
        <dbReference type="EMBL" id="EAZ79834.1"/>
    </source>
</evidence>
<proteinExistence type="predicted"/>
<dbReference type="HOGENOM" id="CLU_141559_1_1_10"/>
<dbReference type="eggNOG" id="COG3291">
    <property type="taxonomic scope" value="Bacteria"/>
</dbReference>
<accession>A3I038</accession>